<evidence type="ECO:0000313" key="4">
    <source>
        <dbReference type="Proteomes" id="UP000214720"/>
    </source>
</evidence>
<evidence type="ECO:0008006" key="5">
    <source>
        <dbReference type="Google" id="ProtNLM"/>
    </source>
</evidence>
<evidence type="ECO:0000313" key="3">
    <source>
        <dbReference type="EMBL" id="OXC78610.1"/>
    </source>
</evidence>
<organism evidence="3 4">
    <name type="scientific">Caballeronia sordidicola</name>
    <name type="common">Burkholderia sordidicola</name>
    <dbReference type="NCBI Taxonomy" id="196367"/>
    <lineage>
        <taxon>Bacteria</taxon>
        <taxon>Pseudomonadati</taxon>
        <taxon>Pseudomonadota</taxon>
        <taxon>Betaproteobacteria</taxon>
        <taxon>Burkholderiales</taxon>
        <taxon>Burkholderiaceae</taxon>
        <taxon>Caballeronia</taxon>
    </lineage>
</organism>
<dbReference type="PROSITE" id="PS51257">
    <property type="entry name" value="PROKAR_LIPOPROTEIN"/>
    <property type="match status" value="1"/>
</dbReference>
<proteinExistence type="predicted"/>
<dbReference type="AlphaFoldDB" id="A0A226X6H3"/>
<feature type="chain" id="PRO_5012104354" description="Lipoprotein" evidence="2">
    <location>
        <begin position="19"/>
        <end position="43"/>
    </location>
</feature>
<dbReference type="RefSeq" id="WP_256982403.1">
    <property type="nucleotide sequence ID" value="NZ_MTHB01000057.1"/>
</dbReference>
<name>A0A226X6H3_CABSO</name>
<keyword evidence="2" id="KW-0732">Signal</keyword>
<reference evidence="4" key="1">
    <citation type="submission" date="2017-01" db="EMBL/GenBank/DDBJ databases">
        <title>Genome Analysis of Deinococcus marmoris KOPRI26562.</title>
        <authorList>
            <person name="Kim J.H."/>
            <person name="Oh H.-M."/>
        </authorList>
    </citation>
    <scope>NUCLEOTIDE SEQUENCE [LARGE SCALE GENOMIC DNA]</scope>
    <source>
        <strain evidence="4">PAMC 26633</strain>
    </source>
</reference>
<evidence type="ECO:0000256" key="2">
    <source>
        <dbReference type="SAM" id="SignalP"/>
    </source>
</evidence>
<feature type="signal peptide" evidence="2">
    <location>
        <begin position="1"/>
        <end position="18"/>
    </location>
</feature>
<dbReference type="Proteomes" id="UP000214720">
    <property type="component" value="Unassembled WGS sequence"/>
</dbReference>
<dbReference type="EMBL" id="MTHB01000057">
    <property type="protein sequence ID" value="OXC78610.1"/>
    <property type="molecule type" value="Genomic_DNA"/>
</dbReference>
<evidence type="ECO:0000256" key="1">
    <source>
        <dbReference type="SAM" id="MobiDB-lite"/>
    </source>
</evidence>
<accession>A0A226X6H3</accession>
<protein>
    <recommendedName>
        <fullName evidence="5">Lipoprotein</fullName>
    </recommendedName>
</protein>
<comment type="caution">
    <text evidence="3">The sequence shown here is derived from an EMBL/GenBank/DDBJ whole genome shotgun (WGS) entry which is preliminary data.</text>
</comment>
<feature type="region of interest" description="Disordered" evidence="1">
    <location>
        <begin position="24"/>
        <end position="43"/>
    </location>
</feature>
<gene>
    <name evidence="3" type="ORF">BSU04_10800</name>
</gene>
<sequence>MKKLIVASALMLLLAACSAPKPPQPTGAWVPVNHPIATQGAQE</sequence>